<dbReference type="InterPro" id="IPR026467">
    <property type="entry name" value="Ser/Gly_Cys_C_dom"/>
</dbReference>
<dbReference type="NCBIfam" id="TIGR04222">
    <property type="entry name" value="near_uncomplex"/>
    <property type="match status" value="1"/>
</dbReference>
<feature type="transmembrane region" description="Helical" evidence="1">
    <location>
        <begin position="6"/>
        <end position="24"/>
    </location>
</feature>
<evidence type="ECO:0000313" key="3">
    <source>
        <dbReference type="Proteomes" id="UP000252004"/>
    </source>
</evidence>
<dbReference type="RefSeq" id="WP_114059099.1">
    <property type="nucleotide sequence ID" value="NZ_CP030863.1"/>
</dbReference>
<dbReference type="EMBL" id="CP030863">
    <property type="protein sequence ID" value="AXE27935.1"/>
    <property type="molecule type" value="Genomic_DNA"/>
</dbReference>
<keyword evidence="3" id="KW-1185">Reference proteome</keyword>
<name>A0A344UAL4_9ACTN</name>
<dbReference type="OrthoDB" id="4323655at2"/>
<dbReference type="Proteomes" id="UP000252004">
    <property type="component" value="Plasmid unnamed1"/>
</dbReference>
<keyword evidence="2" id="KW-0614">Plasmid</keyword>
<gene>
    <name evidence="2" type="ORF">C0216_31035</name>
</gene>
<accession>A0A344UAL4</accession>
<dbReference type="KEGG" id="sgz:C0216_31035"/>
<dbReference type="AlphaFoldDB" id="A0A344UAL4"/>
<proteinExistence type="predicted"/>
<organism evidence="2 3">
    <name type="scientific">Streptomyces globosus</name>
    <dbReference type="NCBI Taxonomy" id="68209"/>
    <lineage>
        <taxon>Bacteria</taxon>
        <taxon>Bacillati</taxon>
        <taxon>Actinomycetota</taxon>
        <taxon>Actinomycetes</taxon>
        <taxon>Kitasatosporales</taxon>
        <taxon>Streptomycetaceae</taxon>
        <taxon>Streptomyces</taxon>
    </lineage>
</organism>
<evidence type="ECO:0000256" key="1">
    <source>
        <dbReference type="SAM" id="Phobius"/>
    </source>
</evidence>
<protein>
    <recommendedName>
        <fullName evidence="4">TIGR04222 domain-containing membrane protein</fullName>
    </recommendedName>
</protein>
<keyword evidence="1" id="KW-0812">Transmembrane</keyword>
<reference evidence="2 3" key="1">
    <citation type="submission" date="2018-01" db="EMBL/GenBank/DDBJ databases">
        <title>Draft genome Sequence of streptomyces globosus LZH-48.</title>
        <authorList>
            <person name="Ran K."/>
            <person name="Li Z."/>
            <person name="Wei S."/>
            <person name="Dong R."/>
        </authorList>
    </citation>
    <scope>NUCLEOTIDE SEQUENCE [LARGE SCALE GENOMIC DNA]</scope>
    <source>
        <strain evidence="2 3">LZH-48</strain>
        <plasmid evidence="2 3">unnamed1</plasmid>
    </source>
</reference>
<geneLocation type="plasmid" evidence="2 3">
    <name>unnamed1</name>
</geneLocation>
<evidence type="ECO:0008006" key="4">
    <source>
        <dbReference type="Google" id="ProtNLM"/>
    </source>
</evidence>
<keyword evidence="1" id="KW-0472">Membrane</keyword>
<keyword evidence="1" id="KW-1133">Transmembrane helix</keyword>
<evidence type="ECO:0000313" key="2">
    <source>
        <dbReference type="EMBL" id="AXE27935.1"/>
    </source>
</evidence>
<sequence length="262" mass="28049">MLVVNAVSAAMAWLLLLIAAALRLRPGGRPDRGPLDRLSAVEMGLLRGGARGAAQCGLVELYLAESVQAGWRQTVERDKPWLPDSCSEVARAQFSVLYKPLHPRRLQDIERVRRAVRGVSEGLERAGLVVSHRRERAVRILLLPVFAAAPLAAATSGQQAALYLGLGLLADAAAVALWVRPRRTLRGATLLTRLRLDHAGVRTATRNQSDELLLSIALFGVSALRAQLPRFTEESGLLTHPPGKPLDRGGGGSGEAFVSCGG</sequence>